<organism evidence="2 3">
    <name type="scientific">Angustibacter aerolatus</name>
    <dbReference type="NCBI Taxonomy" id="1162965"/>
    <lineage>
        <taxon>Bacteria</taxon>
        <taxon>Bacillati</taxon>
        <taxon>Actinomycetota</taxon>
        <taxon>Actinomycetes</taxon>
        <taxon>Kineosporiales</taxon>
        <taxon>Kineosporiaceae</taxon>
    </lineage>
</organism>
<gene>
    <name evidence="2" type="ORF">GCM10025868_42240</name>
</gene>
<dbReference type="EMBL" id="BSUZ01000001">
    <property type="protein sequence ID" value="GMA88974.1"/>
    <property type="molecule type" value="Genomic_DNA"/>
</dbReference>
<evidence type="ECO:0000313" key="2">
    <source>
        <dbReference type="EMBL" id="GMA88974.1"/>
    </source>
</evidence>
<reference evidence="3" key="1">
    <citation type="journal article" date="2019" name="Int. J. Syst. Evol. Microbiol.">
        <title>The Global Catalogue of Microorganisms (GCM) 10K type strain sequencing project: providing services to taxonomists for standard genome sequencing and annotation.</title>
        <authorList>
            <consortium name="The Broad Institute Genomics Platform"/>
            <consortium name="The Broad Institute Genome Sequencing Center for Infectious Disease"/>
            <person name="Wu L."/>
            <person name="Ma J."/>
        </authorList>
    </citation>
    <scope>NUCLEOTIDE SEQUENCE [LARGE SCALE GENOMIC DNA]</scope>
    <source>
        <strain evidence="3">NBRC 108730</strain>
    </source>
</reference>
<accession>A0ABQ6JNQ7</accession>
<dbReference type="Proteomes" id="UP001157017">
    <property type="component" value="Unassembled WGS sequence"/>
</dbReference>
<feature type="region of interest" description="Disordered" evidence="1">
    <location>
        <begin position="64"/>
        <end position="85"/>
    </location>
</feature>
<sequence>MAGLLARDVRGDPLTELTAPDPVVPAGVEVHAVVGACSAEAVERALTAVVASTLAGRSRARSLAAAGAAPTPVEPAAEDDGDDGVDEIDEIDEVDEVDEPGVEVSVPVGTRLGLRVPTGAGSAAGGLRAALGLDADLLRVAADGVHGPRLGVRLRLAGDGRWLVGGPDGARAAGARPLLLRAVSLELDLALGGEGGGSSPPASARLVLHDASAFGVRSPRWVVDLSAAGGAAGALLPEPAGAAGRGRRAGSPPRPTRRSPGCARR</sequence>
<feature type="region of interest" description="Disordered" evidence="1">
    <location>
        <begin position="235"/>
        <end position="265"/>
    </location>
</feature>
<evidence type="ECO:0000256" key="1">
    <source>
        <dbReference type="SAM" id="MobiDB-lite"/>
    </source>
</evidence>
<feature type="compositionally biased region" description="Acidic residues" evidence="1">
    <location>
        <begin position="76"/>
        <end position="85"/>
    </location>
</feature>
<feature type="region of interest" description="Disordered" evidence="1">
    <location>
        <begin position="1"/>
        <end position="21"/>
    </location>
</feature>
<protein>
    <submittedName>
        <fullName evidence="2">Uncharacterized protein</fullName>
    </submittedName>
</protein>
<keyword evidence="3" id="KW-1185">Reference proteome</keyword>
<evidence type="ECO:0000313" key="3">
    <source>
        <dbReference type="Proteomes" id="UP001157017"/>
    </source>
</evidence>
<name>A0ABQ6JNQ7_9ACTN</name>
<feature type="compositionally biased region" description="Low complexity" evidence="1">
    <location>
        <begin position="64"/>
        <end position="75"/>
    </location>
</feature>
<proteinExistence type="predicted"/>
<comment type="caution">
    <text evidence="2">The sequence shown here is derived from an EMBL/GenBank/DDBJ whole genome shotgun (WGS) entry which is preliminary data.</text>
</comment>